<dbReference type="InterPro" id="IPR025554">
    <property type="entry name" value="DUF4140"/>
</dbReference>
<accession>A0A6M0CFH1</accession>
<organism evidence="4 5">
    <name type="scientific">Spongiivirga citrea</name>
    <dbReference type="NCBI Taxonomy" id="1481457"/>
    <lineage>
        <taxon>Bacteria</taxon>
        <taxon>Pseudomonadati</taxon>
        <taxon>Bacteroidota</taxon>
        <taxon>Flavobacteriia</taxon>
        <taxon>Flavobacteriales</taxon>
        <taxon>Flavobacteriaceae</taxon>
        <taxon>Spongiivirga</taxon>
    </lineage>
</organism>
<dbReference type="Gene3D" id="2.60.40.1120">
    <property type="entry name" value="Carboxypeptidase-like, regulatory domain"/>
    <property type="match status" value="1"/>
</dbReference>
<dbReference type="InterPro" id="IPR037066">
    <property type="entry name" value="Plug_dom_sf"/>
</dbReference>
<dbReference type="Gene3D" id="2.170.130.10">
    <property type="entry name" value="TonB-dependent receptor, plug domain"/>
    <property type="match status" value="1"/>
</dbReference>
<dbReference type="RefSeq" id="WP_164028920.1">
    <property type="nucleotide sequence ID" value="NZ_JAABOQ010000001.1"/>
</dbReference>
<dbReference type="SUPFAM" id="SSF56935">
    <property type="entry name" value="Porins"/>
    <property type="match status" value="1"/>
</dbReference>
<dbReference type="NCBIfam" id="TIGR04057">
    <property type="entry name" value="SusC_RagA_signa"/>
    <property type="match status" value="1"/>
</dbReference>
<dbReference type="InterPro" id="IPR008969">
    <property type="entry name" value="CarboxyPept-like_regulatory"/>
</dbReference>
<name>A0A6M0CFH1_9FLAO</name>
<sequence length="672" mass="75333">MRSLLLLLVFCTTVSFANDKKVPSTIKEVTVYLNGAQITRNASIYLDAGTSELVLEGLSTKIDESSIQLSGLGNVSILSIAYDINYLEKPESTPEIKALEDRIELNSLAISKLKNVINGLNEEENVIQLNRLVTGNEETLDLEKLKKVSTYYRERMTAIKNEIFDTNQKINDLKSDSSAIRKQLAEINNKPQQEQGEISIKFDSPIDTKLNLTVKYKVDDAGWIPNYDIKSEKLDAPLKLSYKAHVYQKTGEDWENAKLILSTGNPNINVAKPNLDTKYLNFVGHNYKARSTTKKQKYYYNPSVKRISGTVTDQTGQPLPGCSVVVKGTSNGTQTDFDGNYTIDVTSGQVLVFSYVGFKNIEQPIYSSIMNIGLEEDVQMLQEVVVTGYASGASGNSSNIRIRGASSYKPQLPLYIIDGVPVSNYSEGDLPESEIKSMEVLKGTAATSLYGIRASAGVIIITTKPSLIDEGKINTKFIIKKRYSIKSDADITVIRIDDHELNADYEYFTAPVLNENVFLTAQIKEWEKLQLLPGEANIYFEGSYAGKTTIDPYAISRKLVVSLGIDPNVIVSRKLRRNFKSKSFTGSNRILDRIYDLEIKNNKSTAITVKLMDRIPKSSNKEIKVDDIETYTAEYDKKKGLLTWNLDLKSGDQKKETFSYQLKYPRYKRVNL</sequence>
<dbReference type="Pfam" id="PF13715">
    <property type="entry name" value="CarbopepD_reg_2"/>
    <property type="match status" value="1"/>
</dbReference>
<dbReference type="InterPro" id="IPR011935">
    <property type="entry name" value="CHP02231"/>
</dbReference>
<evidence type="ECO:0000313" key="4">
    <source>
        <dbReference type="EMBL" id="NER15643.1"/>
    </source>
</evidence>
<dbReference type="InterPro" id="IPR023997">
    <property type="entry name" value="TonB-dep_OMP_SusC/RagA_CS"/>
</dbReference>
<feature type="chain" id="PRO_5026923965" evidence="1">
    <location>
        <begin position="18"/>
        <end position="672"/>
    </location>
</feature>
<proteinExistence type="predicted"/>
<dbReference type="AlphaFoldDB" id="A0A6M0CFH1"/>
<keyword evidence="1" id="KW-0732">Signal</keyword>
<evidence type="ECO:0000313" key="5">
    <source>
        <dbReference type="Proteomes" id="UP000474296"/>
    </source>
</evidence>
<dbReference type="PANTHER" id="PTHR31005">
    <property type="entry name" value="DUF4139 DOMAIN-CONTAINING PROTEIN"/>
    <property type="match status" value="1"/>
</dbReference>
<evidence type="ECO:0000259" key="3">
    <source>
        <dbReference type="Pfam" id="PF13600"/>
    </source>
</evidence>
<protein>
    <submittedName>
        <fullName evidence="4">Mucoidy inhibitor MuiA family protein</fullName>
    </submittedName>
</protein>
<feature type="domain" description="DUF4139" evidence="2">
    <location>
        <begin position="212"/>
        <end position="666"/>
    </location>
</feature>
<dbReference type="EMBL" id="JAABOQ010000001">
    <property type="protein sequence ID" value="NER15643.1"/>
    <property type="molecule type" value="Genomic_DNA"/>
</dbReference>
<dbReference type="SUPFAM" id="SSF49464">
    <property type="entry name" value="Carboxypeptidase regulatory domain-like"/>
    <property type="match status" value="1"/>
</dbReference>
<dbReference type="NCBIfam" id="TIGR02231">
    <property type="entry name" value="mucoidy inhibitor MuiA family protein"/>
    <property type="match status" value="2"/>
</dbReference>
<dbReference type="InterPro" id="IPR037291">
    <property type="entry name" value="DUF4139"/>
</dbReference>
<dbReference type="Pfam" id="PF13600">
    <property type="entry name" value="DUF4140"/>
    <property type="match status" value="1"/>
</dbReference>
<keyword evidence="5" id="KW-1185">Reference proteome</keyword>
<evidence type="ECO:0000259" key="2">
    <source>
        <dbReference type="Pfam" id="PF13598"/>
    </source>
</evidence>
<reference evidence="4 5" key="1">
    <citation type="submission" date="2020-01" db="EMBL/GenBank/DDBJ databases">
        <title>Spongiivirga citrea KCTC 32990T.</title>
        <authorList>
            <person name="Wang G."/>
        </authorList>
    </citation>
    <scope>NUCLEOTIDE SEQUENCE [LARGE SCALE GENOMIC DNA]</scope>
    <source>
        <strain evidence="4 5">KCTC 32990</strain>
    </source>
</reference>
<feature type="domain" description="DUF4140" evidence="3">
    <location>
        <begin position="29"/>
        <end position="126"/>
    </location>
</feature>
<evidence type="ECO:0000256" key="1">
    <source>
        <dbReference type="SAM" id="SignalP"/>
    </source>
</evidence>
<dbReference type="Pfam" id="PF13598">
    <property type="entry name" value="DUF4139"/>
    <property type="match status" value="1"/>
</dbReference>
<gene>
    <name evidence="4" type="ORF">GWK10_00375</name>
</gene>
<dbReference type="PANTHER" id="PTHR31005:SF8">
    <property type="entry name" value="DUF4139 DOMAIN-CONTAINING PROTEIN"/>
    <property type="match status" value="1"/>
</dbReference>
<dbReference type="Proteomes" id="UP000474296">
    <property type="component" value="Unassembled WGS sequence"/>
</dbReference>
<comment type="caution">
    <text evidence="4">The sequence shown here is derived from an EMBL/GenBank/DDBJ whole genome shotgun (WGS) entry which is preliminary data.</text>
</comment>
<feature type="signal peptide" evidence="1">
    <location>
        <begin position="1"/>
        <end position="17"/>
    </location>
</feature>